<sequence>MKKLYFDLDIEIQNEQEKASVYSENGQIVVKTSERFLTKAGKPLMWLKRLRSEMKKRDISPVAQDVLVYVDEVLVAEKKGDKPFRVRVPQAVTVLGKSAKRRTKSYYEARKPWIIRVGLLSILFGVIAYLLCDLRKVREEE</sequence>
<dbReference type="EMBL" id="BAABJX010000017">
    <property type="protein sequence ID" value="GAA4826531.1"/>
    <property type="molecule type" value="Genomic_DNA"/>
</dbReference>
<keyword evidence="1" id="KW-0812">Transmembrane</keyword>
<keyword evidence="1" id="KW-0472">Membrane</keyword>
<evidence type="ECO:0000256" key="1">
    <source>
        <dbReference type="SAM" id="Phobius"/>
    </source>
</evidence>
<evidence type="ECO:0000313" key="3">
    <source>
        <dbReference type="Proteomes" id="UP001500298"/>
    </source>
</evidence>
<gene>
    <name evidence="2" type="ORF">GCM10023331_08970</name>
</gene>
<keyword evidence="1" id="KW-1133">Transmembrane helix</keyword>
<name>A0ABP9D340_9BACT</name>
<dbReference type="RefSeq" id="WP_345369551.1">
    <property type="nucleotide sequence ID" value="NZ_BAABJX010000017.1"/>
</dbReference>
<dbReference type="Proteomes" id="UP001500298">
    <property type="component" value="Unassembled WGS sequence"/>
</dbReference>
<keyword evidence="3" id="KW-1185">Reference proteome</keyword>
<proteinExistence type="predicted"/>
<accession>A0ABP9D340</accession>
<feature type="transmembrane region" description="Helical" evidence="1">
    <location>
        <begin position="113"/>
        <end position="131"/>
    </location>
</feature>
<evidence type="ECO:0000313" key="2">
    <source>
        <dbReference type="EMBL" id="GAA4826531.1"/>
    </source>
</evidence>
<organism evidence="2 3">
    <name type="scientific">Algivirga pacifica</name>
    <dbReference type="NCBI Taxonomy" id="1162670"/>
    <lineage>
        <taxon>Bacteria</taxon>
        <taxon>Pseudomonadati</taxon>
        <taxon>Bacteroidota</taxon>
        <taxon>Cytophagia</taxon>
        <taxon>Cytophagales</taxon>
        <taxon>Flammeovirgaceae</taxon>
        <taxon>Algivirga</taxon>
    </lineage>
</organism>
<protein>
    <submittedName>
        <fullName evidence="2">Uncharacterized protein</fullName>
    </submittedName>
</protein>
<reference evidence="3" key="1">
    <citation type="journal article" date="2019" name="Int. J. Syst. Evol. Microbiol.">
        <title>The Global Catalogue of Microorganisms (GCM) 10K type strain sequencing project: providing services to taxonomists for standard genome sequencing and annotation.</title>
        <authorList>
            <consortium name="The Broad Institute Genomics Platform"/>
            <consortium name="The Broad Institute Genome Sequencing Center for Infectious Disease"/>
            <person name="Wu L."/>
            <person name="Ma J."/>
        </authorList>
    </citation>
    <scope>NUCLEOTIDE SEQUENCE [LARGE SCALE GENOMIC DNA]</scope>
    <source>
        <strain evidence="3">JCM 18326</strain>
    </source>
</reference>
<comment type="caution">
    <text evidence="2">The sequence shown here is derived from an EMBL/GenBank/DDBJ whole genome shotgun (WGS) entry which is preliminary data.</text>
</comment>